<gene>
    <name evidence="2" type="ORF">B0H17DRAFT_1075513</name>
</gene>
<evidence type="ECO:0000313" key="2">
    <source>
        <dbReference type="EMBL" id="KAJ7681733.1"/>
    </source>
</evidence>
<dbReference type="Proteomes" id="UP001221757">
    <property type="component" value="Unassembled WGS sequence"/>
</dbReference>
<evidence type="ECO:0000313" key="3">
    <source>
        <dbReference type="Proteomes" id="UP001221757"/>
    </source>
</evidence>
<feature type="transmembrane region" description="Helical" evidence="1">
    <location>
        <begin position="56"/>
        <end position="76"/>
    </location>
</feature>
<evidence type="ECO:0000256" key="1">
    <source>
        <dbReference type="SAM" id="Phobius"/>
    </source>
</evidence>
<keyword evidence="3" id="KW-1185">Reference proteome</keyword>
<accession>A0AAD7D6P9</accession>
<sequence length="115" mass="13186">MYHHPSVFLLTTIIGMHDLHVLLLLPFPPIPLLSLSTSLYLLLFGFRPSPSHSHSAWFWFWLHICVEGLTDGLVVLHGDATLPSNSYFLPSDSPFYLYYVQLKLRLNIITPTSFM</sequence>
<comment type="caution">
    <text evidence="2">The sequence shown here is derived from an EMBL/GenBank/DDBJ whole genome shotgun (WGS) entry which is preliminary data.</text>
</comment>
<keyword evidence="1" id="KW-0812">Transmembrane</keyword>
<name>A0AAD7D6P9_MYCRO</name>
<dbReference type="AlphaFoldDB" id="A0AAD7D6P9"/>
<keyword evidence="1" id="KW-0472">Membrane</keyword>
<keyword evidence="1" id="KW-1133">Transmembrane helix</keyword>
<reference evidence="2" key="1">
    <citation type="submission" date="2023-03" db="EMBL/GenBank/DDBJ databases">
        <title>Massive genome expansion in bonnet fungi (Mycena s.s.) driven by repeated elements and novel gene families across ecological guilds.</title>
        <authorList>
            <consortium name="Lawrence Berkeley National Laboratory"/>
            <person name="Harder C.B."/>
            <person name="Miyauchi S."/>
            <person name="Viragh M."/>
            <person name="Kuo A."/>
            <person name="Thoen E."/>
            <person name="Andreopoulos B."/>
            <person name="Lu D."/>
            <person name="Skrede I."/>
            <person name="Drula E."/>
            <person name="Henrissat B."/>
            <person name="Morin E."/>
            <person name="Kohler A."/>
            <person name="Barry K."/>
            <person name="LaButti K."/>
            <person name="Morin E."/>
            <person name="Salamov A."/>
            <person name="Lipzen A."/>
            <person name="Mereny Z."/>
            <person name="Hegedus B."/>
            <person name="Baldrian P."/>
            <person name="Stursova M."/>
            <person name="Weitz H."/>
            <person name="Taylor A."/>
            <person name="Grigoriev I.V."/>
            <person name="Nagy L.G."/>
            <person name="Martin F."/>
            <person name="Kauserud H."/>
        </authorList>
    </citation>
    <scope>NUCLEOTIDE SEQUENCE</scope>
    <source>
        <strain evidence="2">CBHHK067</strain>
    </source>
</reference>
<organism evidence="2 3">
    <name type="scientific">Mycena rosella</name>
    <name type="common">Pink bonnet</name>
    <name type="synonym">Agaricus rosellus</name>
    <dbReference type="NCBI Taxonomy" id="1033263"/>
    <lineage>
        <taxon>Eukaryota</taxon>
        <taxon>Fungi</taxon>
        <taxon>Dikarya</taxon>
        <taxon>Basidiomycota</taxon>
        <taxon>Agaricomycotina</taxon>
        <taxon>Agaricomycetes</taxon>
        <taxon>Agaricomycetidae</taxon>
        <taxon>Agaricales</taxon>
        <taxon>Marasmiineae</taxon>
        <taxon>Mycenaceae</taxon>
        <taxon>Mycena</taxon>
    </lineage>
</organism>
<protein>
    <submittedName>
        <fullName evidence="2">Uncharacterized protein</fullName>
    </submittedName>
</protein>
<dbReference type="EMBL" id="JARKIE010000114">
    <property type="protein sequence ID" value="KAJ7681733.1"/>
    <property type="molecule type" value="Genomic_DNA"/>
</dbReference>
<feature type="transmembrane region" description="Helical" evidence="1">
    <location>
        <begin position="20"/>
        <end position="44"/>
    </location>
</feature>
<proteinExistence type="predicted"/>